<dbReference type="Gene3D" id="2.60.120.1440">
    <property type="match status" value="1"/>
</dbReference>
<comment type="caution">
    <text evidence="4">The sequence shown here is derived from an EMBL/GenBank/DDBJ whole genome shotgun (WGS) entry which is preliminary data.</text>
</comment>
<evidence type="ECO:0000259" key="3">
    <source>
        <dbReference type="Pfam" id="PF16344"/>
    </source>
</evidence>
<keyword evidence="5" id="KW-1185">Reference proteome</keyword>
<dbReference type="Gene3D" id="3.55.50.30">
    <property type="match status" value="1"/>
</dbReference>
<protein>
    <submittedName>
        <fullName evidence="4">DUF4974 domain-containing protein</fullName>
    </submittedName>
</protein>
<keyword evidence="1" id="KW-0472">Membrane</keyword>
<dbReference type="Pfam" id="PF16344">
    <property type="entry name" value="FecR_C"/>
    <property type="match status" value="1"/>
</dbReference>
<dbReference type="Pfam" id="PF04773">
    <property type="entry name" value="FecR"/>
    <property type="match status" value="1"/>
</dbReference>
<evidence type="ECO:0000256" key="1">
    <source>
        <dbReference type="SAM" id="Phobius"/>
    </source>
</evidence>
<dbReference type="InterPro" id="IPR012373">
    <property type="entry name" value="Ferrdict_sens_TM"/>
</dbReference>
<dbReference type="InterPro" id="IPR032508">
    <property type="entry name" value="FecR_C"/>
</dbReference>
<keyword evidence="1" id="KW-0812">Transmembrane</keyword>
<dbReference type="PANTHER" id="PTHR30273">
    <property type="entry name" value="PERIPLASMIC SIGNAL SENSOR AND SIGMA FACTOR ACTIVATOR FECR-RELATED"/>
    <property type="match status" value="1"/>
</dbReference>
<feature type="domain" description="FecR protein" evidence="2">
    <location>
        <begin position="136"/>
        <end position="227"/>
    </location>
</feature>
<dbReference type="AlphaFoldDB" id="A0A9X2P8C3"/>
<dbReference type="Proteomes" id="UP001142175">
    <property type="component" value="Unassembled WGS sequence"/>
</dbReference>
<dbReference type="RefSeq" id="WP_258423125.1">
    <property type="nucleotide sequence ID" value="NZ_JANSUY010000005.1"/>
</dbReference>
<name>A0A9X2P8C3_9BACT</name>
<sequence length="344" mass="39081">MSYSKRDIDRFFDGKLSKKEAKDFLNWLDSPAGESTYNAIIEDAWSDELKNTDEAPEKADPHIFVFSKKENQSKNISSSPVKNSKYKSKTIWTLTGLAATLVLLLSASYIFYFDSPSHKTEERTAFLEVKTIERFTPKGNKKIITLPDGSTVVLNADSKLTYASDFIQNRTITLEGEGFFDVVRDEEHPFKVITDNIATTALGTSFNIRAYEGNPNIQISLASGKVKVENNIDQNLLEITPGEAVYYSEDSNTFEKQNVNLSHVLSWKEGILQFEKTPFNLIIEDLERWYGVEIKVTGDKKLPEYKCSGTFKPHEYLSNVLKVLSYSVEFEYKISGNEVTLEFN</sequence>
<feature type="transmembrane region" description="Helical" evidence="1">
    <location>
        <begin position="91"/>
        <end position="112"/>
    </location>
</feature>
<dbReference type="InterPro" id="IPR006860">
    <property type="entry name" value="FecR"/>
</dbReference>
<dbReference type="PANTHER" id="PTHR30273:SF2">
    <property type="entry name" value="PROTEIN FECR"/>
    <property type="match status" value="1"/>
</dbReference>
<evidence type="ECO:0000259" key="2">
    <source>
        <dbReference type="Pfam" id="PF04773"/>
    </source>
</evidence>
<gene>
    <name evidence="4" type="ORF">NU887_09490</name>
</gene>
<dbReference type="PIRSF" id="PIRSF018266">
    <property type="entry name" value="FecR"/>
    <property type="match status" value="1"/>
</dbReference>
<organism evidence="4 5">
    <name type="scientific">Aquiflexum gelatinilyticum</name>
    <dbReference type="NCBI Taxonomy" id="2961943"/>
    <lineage>
        <taxon>Bacteria</taxon>
        <taxon>Pseudomonadati</taxon>
        <taxon>Bacteroidota</taxon>
        <taxon>Cytophagia</taxon>
        <taxon>Cytophagales</taxon>
        <taxon>Cyclobacteriaceae</taxon>
        <taxon>Aquiflexum</taxon>
    </lineage>
</organism>
<evidence type="ECO:0000313" key="4">
    <source>
        <dbReference type="EMBL" id="MCR9015267.1"/>
    </source>
</evidence>
<keyword evidence="1" id="KW-1133">Transmembrane helix</keyword>
<dbReference type="EMBL" id="JANSUY010000005">
    <property type="protein sequence ID" value="MCR9015267.1"/>
    <property type="molecule type" value="Genomic_DNA"/>
</dbReference>
<accession>A0A9X2P8C3</accession>
<reference evidence="4" key="1">
    <citation type="submission" date="2022-08" db="EMBL/GenBank/DDBJ databases">
        <authorList>
            <person name="Zhang D."/>
        </authorList>
    </citation>
    <scope>NUCLEOTIDE SEQUENCE</scope>
    <source>
        <strain evidence="4">XJ19-11</strain>
    </source>
</reference>
<proteinExistence type="predicted"/>
<dbReference type="GO" id="GO:0016989">
    <property type="term" value="F:sigma factor antagonist activity"/>
    <property type="evidence" value="ECO:0007669"/>
    <property type="project" value="TreeGrafter"/>
</dbReference>
<evidence type="ECO:0000313" key="5">
    <source>
        <dbReference type="Proteomes" id="UP001142175"/>
    </source>
</evidence>
<feature type="domain" description="Protein FecR C-terminal" evidence="3">
    <location>
        <begin position="272"/>
        <end position="341"/>
    </location>
</feature>